<sequence>MTLQLTPFIILGGNAKEDIQSYEKTLDVKVLFKQTFGEPQDNVEHPVSEEAKERLAHSVLLIGEAELFVADTFPGQPNQRGNL</sequence>
<gene>
    <name evidence="1" type="ORF">GC093_08275</name>
</gene>
<dbReference type="InterPro" id="IPR029068">
    <property type="entry name" value="Glyas_Bleomycin-R_OHBP_Dase"/>
</dbReference>
<comment type="caution">
    <text evidence="1">The sequence shown here is derived from an EMBL/GenBank/DDBJ whole genome shotgun (WGS) entry which is preliminary data.</text>
</comment>
<dbReference type="EMBL" id="WHOD01000045">
    <property type="protein sequence ID" value="NOU93215.1"/>
    <property type="molecule type" value="Genomic_DNA"/>
</dbReference>
<dbReference type="SUPFAM" id="SSF54593">
    <property type="entry name" value="Glyoxalase/Bleomycin resistance protein/Dihydroxybiphenyl dioxygenase"/>
    <property type="match status" value="1"/>
</dbReference>
<evidence type="ECO:0000313" key="1">
    <source>
        <dbReference type="EMBL" id="NOU93215.1"/>
    </source>
</evidence>
<dbReference type="Proteomes" id="UP000641588">
    <property type="component" value="Unassembled WGS sequence"/>
</dbReference>
<evidence type="ECO:0000313" key="2">
    <source>
        <dbReference type="Proteomes" id="UP000641588"/>
    </source>
</evidence>
<protein>
    <submittedName>
        <fullName evidence="1">Uncharacterized protein</fullName>
    </submittedName>
</protein>
<dbReference type="RefSeq" id="WP_171651418.1">
    <property type="nucleotide sequence ID" value="NZ_WHOD01000045.1"/>
</dbReference>
<organism evidence="1 2">
    <name type="scientific">Paenibacillus foliorum</name>
    <dbReference type="NCBI Taxonomy" id="2654974"/>
    <lineage>
        <taxon>Bacteria</taxon>
        <taxon>Bacillati</taxon>
        <taxon>Bacillota</taxon>
        <taxon>Bacilli</taxon>
        <taxon>Bacillales</taxon>
        <taxon>Paenibacillaceae</taxon>
        <taxon>Paenibacillus</taxon>
    </lineage>
</organism>
<dbReference type="AlphaFoldDB" id="A0A972GNE6"/>
<accession>A0A972GNE6</accession>
<dbReference type="Gene3D" id="3.10.180.10">
    <property type="entry name" value="2,3-Dihydroxybiphenyl 1,2-Dioxygenase, domain 1"/>
    <property type="match status" value="1"/>
</dbReference>
<keyword evidence="2" id="KW-1185">Reference proteome</keyword>
<name>A0A972GNE6_9BACL</name>
<proteinExistence type="predicted"/>
<reference evidence="1" key="1">
    <citation type="submission" date="2019-10" db="EMBL/GenBank/DDBJ databases">
        <title>Description of Paenibacillus glebae sp. nov.</title>
        <authorList>
            <person name="Carlier A."/>
            <person name="Qi S."/>
        </authorList>
    </citation>
    <scope>NUCLEOTIDE SEQUENCE</scope>
    <source>
        <strain evidence="1">LMG 31456</strain>
    </source>
</reference>